<dbReference type="PANTHER" id="PTHR13326">
    <property type="entry name" value="TRNA PSEUDOURIDINE SYNTHASE D"/>
    <property type="match status" value="1"/>
</dbReference>
<dbReference type="GO" id="GO:0001522">
    <property type="term" value="P:pseudouridine synthesis"/>
    <property type="evidence" value="ECO:0007669"/>
    <property type="project" value="InterPro"/>
</dbReference>
<dbReference type="InterPro" id="IPR042214">
    <property type="entry name" value="TruD_catalytic"/>
</dbReference>
<dbReference type="AlphaFoldDB" id="A0A2M6WHF0"/>
<dbReference type="GO" id="GO:0009982">
    <property type="term" value="F:pseudouridine synthase activity"/>
    <property type="evidence" value="ECO:0007669"/>
    <property type="project" value="InterPro"/>
</dbReference>
<dbReference type="GO" id="GO:0003723">
    <property type="term" value="F:RNA binding"/>
    <property type="evidence" value="ECO:0007669"/>
    <property type="project" value="InterPro"/>
</dbReference>
<reference evidence="2" key="1">
    <citation type="submission" date="2017-09" db="EMBL/GenBank/DDBJ databases">
        <title>Depth-based differentiation of microbial function through sediment-hosted aquifers and enrichment of novel symbionts in the deep terrestrial subsurface.</title>
        <authorList>
            <person name="Probst A.J."/>
            <person name="Ladd B."/>
            <person name="Jarett J.K."/>
            <person name="Geller-Mcgrath D.E."/>
            <person name="Sieber C.M.K."/>
            <person name="Emerson J.B."/>
            <person name="Anantharaman K."/>
            <person name="Thomas B.C."/>
            <person name="Malmstrom R."/>
            <person name="Stieglmeier M."/>
            <person name="Klingl A."/>
            <person name="Woyke T."/>
            <person name="Ryan C.M."/>
            <person name="Banfield J.F."/>
        </authorList>
    </citation>
    <scope>NUCLEOTIDE SEQUENCE [LARGE SCALE GENOMIC DNA]</scope>
</reference>
<proteinExistence type="predicted"/>
<organism evidence="1 2">
    <name type="scientific">Candidatus Harrisonbacteria bacterium CG10_big_fil_rev_8_21_14_0_10_42_17</name>
    <dbReference type="NCBI Taxonomy" id="1974584"/>
    <lineage>
        <taxon>Bacteria</taxon>
        <taxon>Candidatus Harrisoniibacteriota</taxon>
    </lineage>
</organism>
<sequence length="340" mass="38636">MNTLHQTLPPGQLKMGPECFRVQELVGREDYPIAVPLSRETNVRGYGDGPFTLFSLTKCGITTHRAVRIVADQLCVPFDAVSYHGLKDRHAFTSQAIAVEGFFCPSFSFVPRNGNNDEEGIWLDQKWNLARRLWRGGNVGNRFSIVVMTNARARSVGFDILWRVPNFFGAQRFGCWGGAEAGRMILEGNFDEAFAILLRDPNGRKLDAIRRSVGSAREALLDSRYTFEFSMTVLKWQSFLWNQLLRMHLECDVDLPDRIPMWSLEPDVCTLYQDLWNPASLDLDIVSSLQTFSRPTIVYPKNISYEQNLLGWRVEFDLPSGAYATVALSRIFSLGKEHVL</sequence>
<dbReference type="Pfam" id="PF01142">
    <property type="entry name" value="TruD"/>
    <property type="match status" value="1"/>
</dbReference>
<dbReference type="GO" id="GO:0140098">
    <property type="term" value="F:catalytic activity, acting on RNA"/>
    <property type="evidence" value="ECO:0007669"/>
    <property type="project" value="UniProtKB-ARBA"/>
</dbReference>
<dbReference type="SUPFAM" id="SSF55120">
    <property type="entry name" value="Pseudouridine synthase"/>
    <property type="match status" value="1"/>
</dbReference>
<dbReference type="InterPro" id="IPR020103">
    <property type="entry name" value="PsdUridine_synth_cat_dom_sf"/>
</dbReference>
<evidence type="ECO:0008006" key="3">
    <source>
        <dbReference type="Google" id="ProtNLM"/>
    </source>
</evidence>
<dbReference type="Proteomes" id="UP000228635">
    <property type="component" value="Unassembled WGS sequence"/>
</dbReference>
<evidence type="ECO:0000313" key="1">
    <source>
        <dbReference type="EMBL" id="PIT92154.1"/>
    </source>
</evidence>
<dbReference type="PANTHER" id="PTHR13326:SF21">
    <property type="entry name" value="PSEUDOURIDYLATE SYNTHASE PUS7L"/>
    <property type="match status" value="1"/>
</dbReference>
<dbReference type="InterPro" id="IPR001656">
    <property type="entry name" value="PsdUridine_synth_TruD"/>
</dbReference>
<accession>A0A2M6WHF0</accession>
<dbReference type="GO" id="GO:0006396">
    <property type="term" value="P:RNA processing"/>
    <property type="evidence" value="ECO:0007669"/>
    <property type="project" value="UniProtKB-ARBA"/>
</dbReference>
<dbReference type="Gene3D" id="3.30.2350.20">
    <property type="entry name" value="TruD, catalytic domain"/>
    <property type="match status" value="2"/>
</dbReference>
<comment type="caution">
    <text evidence="1">The sequence shown here is derived from an EMBL/GenBank/DDBJ whole genome shotgun (WGS) entry which is preliminary data.</text>
</comment>
<evidence type="ECO:0000313" key="2">
    <source>
        <dbReference type="Proteomes" id="UP000228635"/>
    </source>
</evidence>
<name>A0A2M6WHF0_9BACT</name>
<protein>
    <recommendedName>
        <fullName evidence="3">tRNA pseudouridine(13) synthase TruD</fullName>
    </recommendedName>
</protein>
<gene>
    <name evidence="1" type="ORF">COU08_04055</name>
</gene>
<dbReference type="EMBL" id="PFBA01000033">
    <property type="protein sequence ID" value="PIT92154.1"/>
    <property type="molecule type" value="Genomic_DNA"/>
</dbReference>